<sequence length="178" mass="20460">MEQHQADLAAWSIQFRLMRLEDIPEICEIEQESFTTPWTAGAFENELTNNQFAKYMILEIDGHIGGYGGMWLIMDEAHVTNIAVRSMYRGKKLGERLLRELMRTAAFLGALRMTLEVRASNHIAQNLYEKLGFRSVGVRRGYYTDNREDAIIMWADLPRMRRSKNGTQDPTVGNGEIT</sequence>
<reference evidence="6 7" key="1">
    <citation type="journal article" date="2024" name="Int. J. Syst. Evol. Microbiol.">
        <title>Paenibacillus hexagrammi sp. nov., a novel bacterium isolated from the gut content of Hexagrammos agrammus.</title>
        <authorList>
            <person name="Jung H.K."/>
            <person name="Kim D.G."/>
            <person name="Zin H."/>
            <person name="Park J."/>
            <person name="Jung H."/>
            <person name="Kim Y.O."/>
            <person name="Kong H.J."/>
            <person name="Kim J.W."/>
            <person name="Kim Y.S."/>
        </authorList>
    </citation>
    <scope>NUCLEOTIDE SEQUENCE [LARGE SCALE GENOMIC DNA]</scope>
    <source>
        <strain evidence="6 7">YPD9-1</strain>
    </source>
</reference>
<dbReference type="GO" id="GO:0008999">
    <property type="term" value="F:protein-N-terminal-alanine acetyltransferase activity"/>
    <property type="evidence" value="ECO:0007669"/>
    <property type="project" value="UniProtKB-EC"/>
</dbReference>
<dbReference type="RefSeq" id="WP_235122794.1">
    <property type="nucleotide sequence ID" value="NZ_CP090978.1"/>
</dbReference>
<keyword evidence="3 6" id="KW-0808">Transferase</keyword>
<dbReference type="PANTHER" id="PTHR43420:SF44">
    <property type="entry name" value="ACETYLTRANSFERASE YPEA"/>
    <property type="match status" value="1"/>
</dbReference>
<gene>
    <name evidence="6" type="primary">rimI</name>
    <name evidence="6" type="ORF">L0M14_03210</name>
</gene>
<keyword evidence="7" id="KW-1185">Reference proteome</keyword>
<feature type="domain" description="N-acetyltransferase" evidence="5">
    <location>
        <begin position="13"/>
        <end position="158"/>
    </location>
</feature>
<evidence type="ECO:0000313" key="6">
    <source>
        <dbReference type="EMBL" id="UJF36239.1"/>
    </source>
</evidence>
<keyword evidence="2" id="KW-0963">Cytoplasm</keyword>
<dbReference type="EMBL" id="CP090978">
    <property type="protein sequence ID" value="UJF36239.1"/>
    <property type="molecule type" value="Genomic_DNA"/>
</dbReference>
<evidence type="ECO:0000259" key="5">
    <source>
        <dbReference type="PROSITE" id="PS51186"/>
    </source>
</evidence>
<evidence type="ECO:0000256" key="4">
    <source>
        <dbReference type="ARBA" id="ARBA00023315"/>
    </source>
</evidence>
<dbReference type="PROSITE" id="PS51186">
    <property type="entry name" value="GNAT"/>
    <property type="match status" value="1"/>
</dbReference>
<dbReference type="InterPro" id="IPR050680">
    <property type="entry name" value="YpeA/RimI_acetyltransf"/>
</dbReference>
<dbReference type="InterPro" id="IPR006464">
    <property type="entry name" value="AcTrfase_RimI/Ard1"/>
</dbReference>
<dbReference type="CDD" id="cd04301">
    <property type="entry name" value="NAT_SF"/>
    <property type="match status" value="1"/>
</dbReference>
<dbReference type="Pfam" id="PF00583">
    <property type="entry name" value="Acetyltransf_1"/>
    <property type="match status" value="1"/>
</dbReference>
<dbReference type="Proteomes" id="UP001649230">
    <property type="component" value="Chromosome"/>
</dbReference>
<dbReference type="PANTHER" id="PTHR43420">
    <property type="entry name" value="ACETYLTRANSFERASE"/>
    <property type="match status" value="1"/>
</dbReference>
<organism evidence="6 7">
    <name type="scientific">Paenibacillus hexagrammi</name>
    <dbReference type="NCBI Taxonomy" id="2908839"/>
    <lineage>
        <taxon>Bacteria</taxon>
        <taxon>Bacillati</taxon>
        <taxon>Bacillota</taxon>
        <taxon>Bacilli</taxon>
        <taxon>Bacillales</taxon>
        <taxon>Paenibacillaceae</taxon>
        <taxon>Paenibacillus</taxon>
    </lineage>
</organism>
<evidence type="ECO:0000256" key="2">
    <source>
        <dbReference type="ARBA" id="ARBA00022490"/>
    </source>
</evidence>
<keyword evidence="6" id="KW-0687">Ribonucleoprotein</keyword>
<dbReference type="EC" id="2.3.1.266" evidence="6"/>
<protein>
    <submittedName>
        <fullName evidence="6">Ribosomal protein S18-alanine N-acetyltransferase</fullName>
        <ecNumber evidence="6">2.3.1.266</ecNumber>
    </submittedName>
</protein>
<dbReference type="GO" id="GO:0005840">
    <property type="term" value="C:ribosome"/>
    <property type="evidence" value="ECO:0007669"/>
    <property type="project" value="UniProtKB-KW"/>
</dbReference>
<evidence type="ECO:0000313" key="7">
    <source>
        <dbReference type="Proteomes" id="UP001649230"/>
    </source>
</evidence>
<keyword evidence="6" id="KW-0689">Ribosomal protein</keyword>
<evidence type="ECO:0000256" key="1">
    <source>
        <dbReference type="ARBA" id="ARBA00005395"/>
    </source>
</evidence>
<dbReference type="SUPFAM" id="SSF55729">
    <property type="entry name" value="Acyl-CoA N-acyltransferases (Nat)"/>
    <property type="match status" value="1"/>
</dbReference>
<dbReference type="Gene3D" id="3.40.630.30">
    <property type="match status" value="1"/>
</dbReference>
<comment type="similarity">
    <text evidence="1">Belongs to the acetyltransferase family. RimI subfamily.</text>
</comment>
<dbReference type="NCBIfam" id="TIGR01575">
    <property type="entry name" value="rimI"/>
    <property type="match status" value="1"/>
</dbReference>
<evidence type="ECO:0000256" key="3">
    <source>
        <dbReference type="ARBA" id="ARBA00022679"/>
    </source>
</evidence>
<proteinExistence type="inferred from homology"/>
<dbReference type="InterPro" id="IPR000182">
    <property type="entry name" value="GNAT_dom"/>
</dbReference>
<name>A0ABY3SQH6_9BACL</name>
<accession>A0ABY3SQH6</accession>
<dbReference type="InterPro" id="IPR016181">
    <property type="entry name" value="Acyl_CoA_acyltransferase"/>
</dbReference>
<keyword evidence="4 6" id="KW-0012">Acyltransferase</keyword>